<evidence type="ECO:0000313" key="3">
    <source>
        <dbReference type="EMBL" id="KAE8664276.1"/>
    </source>
</evidence>
<evidence type="ECO:0000256" key="1">
    <source>
        <dbReference type="SAM" id="MobiDB-lite"/>
    </source>
</evidence>
<dbReference type="InterPro" id="IPR044730">
    <property type="entry name" value="RNase_H-like_dom_plant"/>
</dbReference>
<protein>
    <recommendedName>
        <fullName evidence="2">RNase H type-1 domain-containing protein</fullName>
    </recommendedName>
</protein>
<dbReference type="EMBL" id="VEPZ02001653">
    <property type="protein sequence ID" value="KAE8664276.1"/>
    <property type="molecule type" value="Genomic_DNA"/>
</dbReference>
<dbReference type="Pfam" id="PF13456">
    <property type="entry name" value="RVT_3"/>
    <property type="match status" value="1"/>
</dbReference>
<sequence>MAIKDVMENFYASSGHRVSEGKTKVFFSKNYGVEMSNVITQNLGFEAVQDLGKYLGVPLLHKRVTKATFRYMIERVEQRLTGWAARTLPLAGRITLAKAVLQAIPSYAMQPTWLPKGWDTVKLPVQNGGLGIKDLERQNQAFLMKIGMQLIEGADKLWVKVLPNQSCECNDAPIWKWEMTHAFSVHLAYEALSPLESNDTNDVWRLVWSVNVPQRLKVPDRWRKSDYSWVKINADGAMEGQPQIGSNWLVIRDAQGTWFQGFSRSLGSCTVLNAELWSLHDSLLLAWNMGFRKVEVETDYKTAFEIITTPMNDSEDSAIVTLGPSQWPIESQKRCFSFSLFLVFSIKLHQTMSTTVPKQRSMELGSDEDNNGTVPCRRGGDEKLPQKNVAQFHFSRE</sequence>
<dbReference type="InterPro" id="IPR036397">
    <property type="entry name" value="RNaseH_sf"/>
</dbReference>
<dbReference type="PANTHER" id="PTHR33116">
    <property type="entry name" value="REVERSE TRANSCRIPTASE ZINC-BINDING DOMAIN-CONTAINING PROTEIN-RELATED-RELATED"/>
    <property type="match status" value="1"/>
</dbReference>
<comment type="caution">
    <text evidence="3">The sequence shown here is derived from an EMBL/GenBank/DDBJ whole genome shotgun (WGS) entry which is preliminary data.</text>
</comment>
<proteinExistence type="predicted"/>
<organism evidence="3 4">
    <name type="scientific">Hibiscus syriacus</name>
    <name type="common">Rose of Sharon</name>
    <dbReference type="NCBI Taxonomy" id="106335"/>
    <lineage>
        <taxon>Eukaryota</taxon>
        <taxon>Viridiplantae</taxon>
        <taxon>Streptophyta</taxon>
        <taxon>Embryophyta</taxon>
        <taxon>Tracheophyta</taxon>
        <taxon>Spermatophyta</taxon>
        <taxon>Magnoliopsida</taxon>
        <taxon>eudicotyledons</taxon>
        <taxon>Gunneridae</taxon>
        <taxon>Pentapetalae</taxon>
        <taxon>rosids</taxon>
        <taxon>malvids</taxon>
        <taxon>Malvales</taxon>
        <taxon>Malvaceae</taxon>
        <taxon>Malvoideae</taxon>
        <taxon>Hibiscus</taxon>
    </lineage>
</organism>
<keyword evidence="4" id="KW-1185">Reference proteome</keyword>
<dbReference type="Proteomes" id="UP000436088">
    <property type="component" value="Unassembled WGS sequence"/>
</dbReference>
<dbReference type="Gene3D" id="3.30.420.10">
    <property type="entry name" value="Ribonuclease H-like superfamily/Ribonuclease H"/>
    <property type="match status" value="1"/>
</dbReference>
<reference evidence="3" key="1">
    <citation type="submission" date="2019-09" db="EMBL/GenBank/DDBJ databases">
        <title>Draft genome information of white flower Hibiscus syriacus.</title>
        <authorList>
            <person name="Kim Y.-M."/>
        </authorList>
    </citation>
    <scope>NUCLEOTIDE SEQUENCE [LARGE SCALE GENOMIC DNA]</scope>
    <source>
        <strain evidence="3">YM2019G1</strain>
    </source>
</reference>
<accession>A0A6A2XQM9</accession>
<name>A0A6A2XQM9_HIBSY</name>
<dbReference type="GO" id="GO:0004523">
    <property type="term" value="F:RNA-DNA hybrid ribonuclease activity"/>
    <property type="evidence" value="ECO:0007669"/>
    <property type="project" value="InterPro"/>
</dbReference>
<evidence type="ECO:0000313" key="4">
    <source>
        <dbReference type="Proteomes" id="UP000436088"/>
    </source>
</evidence>
<gene>
    <name evidence="3" type="ORF">F3Y22_tig00112801pilonHSYRG00014</name>
</gene>
<feature type="region of interest" description="Disordered" evidence="1">
    <location>
        <begin position="357"/>
        <end position="389"/>
    </location>
</feature>
<evidence type="ECO:0000259" key="2">
    <source>
        <dbReference type="Pfam" id="PF13456"/>
    </source>
</evidence>
<dbReference type="CDD" id="cd06222">
    <property type="entry name" value="RNase_H_like"/>
    <property type="match status" value="1"/>
</dbReference>
<feature type="domain" description="RNase H type-1" evidence="2">
    <location>
        <begin position="233"/>
        <end position="312"/>
    </location>
</feature>
<dbReference type="GO" id="GO:0003676">
    <property type="term" value="F:nucleic acid binding"/>
    <property type="evidence" value="ECO:0007669"/>
    <property type="project" value="InterPro"/>
</dbReference>
<dbReference type="InterPro" id="IPR012337">
    <property type="entry name" value="RNaseH-like_sf"/>
</dbReference>
<dbReference type="AlphaFoldDB" id="A0A6A2XQM9"/>
<dbReference type="InterPro" id="IPR002156">
    <property type="entry name" value="RNaseH_domain"/>
</dbReference>
<dbReference type="PANTHER" id="PTHR33116:SF70">
    <property type="entry name" value="NON-LTR RETROELEMENT REVERSE TRANSCRIPTASE-LIKE PROTEIN"/>
    <property type="match status" value="1"/>
</dbReference>
<dbReference type="SUPFAM" id="SSF53098">
    <property type="entry name" value="Ribonuclease H-like"/>
    <property type="match status" value="1"/>
</dbReference>